<dbReference type="RefSeq" id="XP_022341537.1">
    <property type="nucleotide sequence ID" value="XM_022485829.1"/>
</dbReference>
<dbReference type="KEGG" id="cvn:111135604"/>
<dbReference type="GeneID" id="111135604"/>
<dbReference type="AlphaFoldDB" id="A0A8B8ENQ0"/>
<reference evidence="3" key="1">
    <citation type="submission" date="2025-08" db="UniProtKB">
        <authorList>
            <consortium name="RefSeq"/>
        </authorList>
    </citation>
    <scope>IDENTIFICATION</scope>
    <source>
        <tissue evidence="3">Whole sample</tissue>
    </source>
</reference>
<dbReference type="Proteomes" id="UP000694844">
    <property type="component" value="Chromosome 5"/>
</dbReference>
<dbReference type="SUPFAM" id="SSF49842">
    <property type="entry name" value="TNF-like"/>
    <property type="match status" value="1"/>
</dbReference>
<sequence>MDKSSSAAHLVEYDNEKLISGTKVGIRERREDRTGLNVVLAVVLALSLLLSCLEVAYVCKILTLQKQNNEPNSEKESFPNSIKDRKRSSTTDSLKLLVSLMANEHFYRQHANKRTQVTPTIQRYLSGHYKRDPRHSSALIANDNSKDVTYGNFRVNPEFITIPKKGLYEVTTIVTIKLTHNSTEATHALYRQSGDEWVPMMQRTISVHPDVMAFQQSVLKESFFFKSGDKLSLFVSKMYGVSEKTTPISVRYIGR</sequence>
<name>A0A8B8ENQ0_CRAVI</name>
<dbReference type="Gene3D" id="2.60.120.40">
    <property type="match status" value="1"/>
</dbReference>
<keyword evidence="1" id="KW-0812">Transmembrane</keyword>
<protein>
    <submittedName>
        <fullName evidence="3">Uncharacterized protein LOC111135604</fullName>
    </submittedName>
</protein>
<keyword evidence="1" id="KW-0472">Membrane</keyword>
<feature type="transmembrane region" description="Helical" evidence="1">
    <location>
        <begin position="36"/>
        <end position="58"/>
    </location>
</feature>
<evidence type="ECO:0000313" key="3">
    <source>
        <dbReference type="RefSeq" id="XP_022341537.1"/>
    </source>
</evidence>
<keyword evidence="1" id="KW-1133">Transmembrane helix</keyword>
<gene>
    <name evidence="3" type="primary">LOC111135604</name>
</gene>
<proteinExistence type="predicted"/>
<organism evidence="2 3">
    <name type="scientific">Crassostrea virginica</name>
    <name type="common">Eastern oyster</name>
    <dbReference type="NCBI Taxonomy" id="6565"/>
    <lineage>
        <taxon>Eukaryota</taxon>
        <taxon>Metazoa</taxon>
        <taxon>Spiralia</taxon>
        <taxon>Lophotrochozoa</taxon>
        <taxon>Mollusca</taxon>
        <taxon>Bivalvia</taxon>
        <taxon>Autobranchia</taxon>
        <taxon>Pteriomorphia</taxon>
        <taxon>Ostreida</taxon>
        <taxon>Ostreoidea</taxon>
        <taxon>Ostreidae</taxon>
        <taxon>Crassostrea</taxon>
    </lineage>
</organism>
<accession>A0A8B8ENQ0</accession>
<keyword evidence="2" id="KW-1185">Reference proteome</keyword>
<evidence type="ECO:0000256" key="1">
    <source>
        <dbReference type="SAM" id="Phobius"/>
    </source>
</evidence>
<evidence type="ECO:0000313" key="2">
    <source>
        <dbReference type="Proteomes" id="UP000694844"/>
    </source>
</evidence>
<dbReference type="InterPro" id="IPR008983">
    <property type="entry name" value="Tumour_necrosis_fac-like_dom"/>
</dbReference>